<accession>A0A8B8AHL9</accession>
<keyword evidence="3" id="KW-0732">Signal</keyword>
<dbReference type="GO" id="GO:0005044">
    <property type="term" value="F:scavenger receptor activity"/>
    <property type="evidence" value="ECO:0007669"/>
    <property type="project" value="InterPro"/>
</dbReference>
<protein>
    <submittedName>
        <fullName evidence="5">Cell death abnormality protein 1-like</fullName>
    </submittedName>
</protein>
<dbReference type="OrthoDB" id="6102325at2759"/>
<dbReference type="PANTHER" id="PTHR24043">
    <property type="entry name" value="SCAVENGER RECEPTOR CLASS F"/>
    <property type="match status" value="1"/>
</dbReference>
<dbReference type="AlphaFoldDB" id="A0A8B8AHL9"/>
<reference evidence="5" key="1">
    <citation type="submission" date="2025-08" db="UniProtKB">
        <authorList>
            <consortium name="RefSeq"/>
        </authorList>
    </citation>
    <scope>IDENTIFICATION</scope>
    <source>
        <tissue evidence="5">Whole sample</tissue>
    </source>
</reference>
<dbReference type="PANTHER" id="PTHR24043:SF8">
    <property type="entry name" value="EGF-LIKE DOMAIN-CONTAINING PROTEIN"/>
    <property type="match status" value="1"/>
</dbReference>
<keyword evidence="2" id="KW-1133">Transmembrane helix</keyword>
<dbReference type="RefSeq" id="XP_022291007.1">
    <property type="nucleotide sequence ID" value="XM_022435299.1"/>
</dbReference>
<feature type="transmembrane region" description="Helical" evidence="2">
    <location>
        <begin position="140"/>
        <end position="163"/>
    </location>
</feature>
<dbReference type="Gene3D" id="2.170.300.10">
    <property type="entry name" value="Tie2 ligand-binding domain superfamily"/>
    <property type="match status" value="2"/>
</dbReference>
<evidence type="ECO:0000256" key="2">
    <source>
        <dbReference type="SAM" id="Phobius"/>
    </source>
</evidence>
<feature type="signal peptide" evidence="3">
    <location>
        <begin position="1"/>
        <end position="18"/>
    </location>
</feature>
<keyword evidence="2" id="KW-0812">Transmembrane</keyword>
<sequence>MFIFLLSWRTMFIATFQCDRHLEENCQVDCFWSKVENRCTDCAIGYQGPKCTLPCRYPNYGRGCQQKCDCGSKNCNPLSGCFESPECEAGFIGPNCSHHCIYPHHGKECKHTCHCDERICNHVTGCYFNEKKETGKYDQFFVIGISIGSGILIMVVIFVVILLPRRRSSHREDGNHVEHSVA</sequence>
<name>A0A8B8AHL9_CRAVI</name>
<dbReference type="Proteomes" id="UP000694844">
    <property type="component" value="Chromosome 7"/>
</dbReference>
<keyword evidence="2" id="KW-0472">Membrane</keyword>
<evidence type="ECO:0000256" key="3">
    <source>
        <dbReference type="SAM" id="SignalP"/>
    </source>
</evidence>
<keyword evidence="4" id="KW-1185">Reference proteome</keyword>
<evidence type="ECO:0000313" key="5">
    <source>
        <dbReference type="RefSeq" id="XP_022291007.1"/>
    </source>
</evidence>
<evidence type="ECO:0000313" key="4">
    <source>
        <dbReference type="Proteomes" id="UP000694844"/>
    </source>
</evidence>
<evidence type="ECO:0000256" key="1">
    <source>
        <dbReference type="ARBA" id="ARBA00022536"/>
    </source>
</evidence>
<dbReference type="InterPro" id="IPR042635">
    <property type="entry name" value="MEGF10/SREC1/2-like"/>
</dbReference>
<organism evidence="4 5">
    <name type="scientific">Crassostrea virginica</name>
    <name type="common">Eastern oyster</name>
    <dbReference type="NCBI Taxonomy" id="6565"/>
    <lineage>
        <taxon>Eukaryota</taxon>
        <taxon>Metazoa</taxon>
        <taxon>Spiralia</taxon>
        <taxon>Lophotrochozoa</taxon>
        <taxon>Mollusca</taxon>
        <taxon>Bivalvia</taxon>
        <taxon>Autobranchia</taxon>
        <taxon>Pteriomorphia</taxon>
        <taxon>Ostreida</taxon>
        <taxon>Ostreoidea</taxon>
        <taxon>Ostreidae</taxon>
        <taxon>Crassostrea</taxon>
    </lineage>
</organism>
<dbReference type="KEGG" id="cvn:111102512"/>
<proteinExistence type="predicted"/>
<feature type="chain" id="PRO_5034114516" evidence="3">
    <location>
        <begin position="19"/>
        <end position="182"/>
    </location>
</feature>
<keyword evidence="1" id="KW-0245">EGF-like domain</keyword>
<gene>
    <name evidence="5" type="primary">LOC111102512</name>
</gene>
<dbReference type="GeneID" id="111102512"/>